<feature type="non-terminal residue" evidence="2">
    <location>
        <position position="1"/>
    </location>
</feature>
<reference evidence="2" key="1">
    <citation type="journal article" date="2014" name="Front. Microbiol.">
        <title>High frequency of phylogenetically diverse reductive dehalogenase-homologous genes in deep subseafloor sedimentary metagenomes.</title>
        <authorList>
            <person name="Kawai M."/>
            <person name="Futagami T."/>
            <person name="Toyoda A."/>
            <person name="Takaki Y."/>
            <person name="Nishi S."/>
            <person name="Hori S."/>
            <person name="Arai W."/>
            <person name="Tsubouchi T."/>
            <person name="Morono Y."/>
            <person name="Uchiyama I."/>
            <person name="Ito T."/>
            <person name="Fujiyama A."/>
            <person name="Inagaki F."/>
            <person name="Takami H."/>
        </authorList>
    </citation>
    <scope>NUCLEOTIDE SEQUENCE</scope>
    <source>
        <strain evidence="2">Expedition CK06-06</strain>
    </source>
</reference>
<sequence length="292" mass="33587">STTEADPIADPNAVKAGIKAFEGLQEALTQVDRRSRYEVREWLQTRIDNRIRLVKAVEMQVKAEISFIRKVAVEEGAKKTTKAIDDLLLDRQERLKTRVKTMEEEIKGLRRGRYRDRYPGSRQRYPQDQRTRGRLPREDIREQGGFGGTGEESPAGTPERALPGVGGKNEIQISEWLKTGVENRINLANAVQEPIKADFIYIRKFAVEEGAKKTTAAIDGLLLSRQQRMERLVKKMEEQLRRMRFLEQGSRRIRGSRRSMLNPEQRRSGGWTPTEGTAGQEEVMEEENQRRP</sequence>
<feature type="region of interest" description="Disordered" evidence="1">
    <location>
        <begin position="110"/>
        <end position="165"/>
    </location>
</feature>
<comment type="caution">
    <text evidence="2">The sequence shown here is derived from an EMBL/GenBank/DDBJ whole genome shotgun (WGS) entry which is preliminary data.</text>
</comment>
<proteinExistence type="predicted"/>
<evidence type="ECO:0000313" key="2">
    <source>
        <dbReference type="EMBL" id="GAH01618.1"/>
    </source>
</evidence>
<accession>X1DZ00</accession>
<name>X1DZ00_9ZZZZ</name>
<dbReference type="EMBL" id="BART01020225">
    <property type="protein sequence ID" value="GAH01618.1"/>
    <property type="molecule type" value="Genomic_DNA"/>
</dbReference>
<dbReference type="AlphaFoldDB" id="X1DZ00"/>
<feature type="region of interest" description="Disordered" evidence="1">
    <location>
        <begin position="251"/>
        <end position="292"/>
    </location>
</feature>
<gene>
    <name evidence="2" type="ORF">S01H4_37613</name>
</gene>
<feature type="non-terminal residue" evidence="2">
    <location>
        <position position="292"/>
    </location>
</feature>
<evidence type="ECO:0000256" key="1">
    <source>
        <dbReference type="SAM" id="MobiDB-lite"/>
    </source>
</evidence>
<feature type="compositionally biased region" description="Basic and acidic residues" evidence="1">
    <location>
        <begin position="115"/>
        <end position="142"/>
    </location>
</feature>
<organism evidence="2">
    <name type="scientific">marine sediment metagenome</name>
    <dbReference type="NCBI Taxonomy" id="412755"/>
    <lineage>
        <taxon>unclassified sequences</taxon>
        <taxon>metagenomes</taxon>
        <taxon>ecological metagenomes</taxon>
    </lineage>
</organism>
<protein>
    <submittedName>
        <fullName evidence="2">Uncharacterized protein</fullName>
    </submittedName>
</protein>